<comment type="caution">
    <text evidence="1">The sequence shown here is derived from an EMBL/GenBank/DDBJ whole genome shotgun (WGS) entry which is preliminary data.</text>
</comment>
<proteinExistence type="predicted"/>
<dbReference type="EMBL" id="BPLQ01008660">
    <property type="protein sequence ID" value="GIY38715.1"/>
    <property type="molecule type" value="Genomic_DNA"/>
</dbReference>
<dbReference type="Proteomes" id="UP001054837">
    <property type="component" value="Unassembled WGS sequence"/>
</dbReference>
<accession>A0AAV4SX55</accession>
<keyword evidence="2" id="KW-1185">Reference proteome</keyword>
<evidence type="ECO:0000313" key="2">
    <source>
        <dbReference type="Proteomes" id="UP001054837"/>
    </source>
</evidence>
<reference evidence="1 2" key="1">
    <citation type="submission" date="2021-06" db="EMBL/GenBank/DDBJ databases">
        <title>Caerostris darwini draft genome.</title>
        <authorList>
            <person name="Kono N."/>
            <person name="Arakawa K."/>
        </authorList>
    </citation>
    <scope>NUCLEOTIDE SEQUENCE [LARGE SCALE GENOMIC DNA]</scope>
</reference>
<dbReference type="AlphaFoldDB" id="A0AAV4SX55"/>
<protein>
    <submittedName>
        <fullName evidence="1">Uncharacterized protein</fullName>
    </submittedName>
</protein>
<name>A0AAV4SX55_9ARAC</name>
<evidence type="ECO:0000313" key="1">
    <source>
        <dbReference type="EMBL" id="GIY38715.1"/>
    </source>
</evidence>
<sequence>MTVFLDLIQVTTVHRDQAITVQNNYLFHCCEWIKKSGRFRAWSALEEFVLQTESSNSKAGKKRIVDWNFRLTA</sequence>
<organism evidence="1 2">
    <name type="scientific">Caerostris darwini</name>
    <dbReference type="NCBI Taxonomy" id="1538125"/>
    <lineage>
        <taxon>Eukaryota</taxon>
        <taxon>Metazoa</taxon>
        <taxon>Ecdysozoa</taxon>
        <taxon>Arthropoda</taxon>
        <taxon>Chelicerata</taxon>
        <taxon>Arachnida</taxon>
        <taxon>Araneae</taxon>
        <taxon>Araneomorphae</taxon>
        <taxon>Entelegynae</taxon>
        <taxon>Araneoidea</taxon>
        <taxon>Araneidae</taxon>
        <taxon>Caerostris</taxon>
    </lineage>
</organism>
<gene>
    <name evidence="1" type="ORF">CDAR_574941</name>
</gene>